<dbReference type="AlphaFoldDB" id="A0A4Q0YKT1"/>
<dbReference type="InterPro" id="IPR045886">
    <property type="entry name" value="ThiF/MoeB/HesA"/>
</dbReference>
<dbReference type="EMBL" id="PEIB01000038">
    <property type="protein sequence ID" value="RXJ71362.1"/>
    <property type="molecule type" value="Genomic_DNA"/>
</dbReference>
<dbReference type="InterPro" id="IPR035985">
    <property type="entry name" value="Ubiquitin-activating_enz"/>
</dbReference>
<protein>
    <recommendedName>
        <fullName evidence="1">THIF-type NAD/FAD binding fold domain-containing protein</fullName>
    </recommendedName>
</protein>
<organism evidence="2 3">
    <name type="scientific">Veronia nyctiphanis</name>
    <dbReference type="NCBI Taxonomy" id="1278244"/>
    <lineage>
        <taxon>Bacteria</taxon>
        <taxon>Pseudomonadati</taxon>
        <taxon>Pseudomonadota</taxon>
        <taxon>Gammaproteobacteria</taxon>
        <taxon>Vibrionales</taxon>
        <taxon>Vibrionaceae</taxon>
        <taxon>Veronia</taxon>
    </lineage>
</organism>
<dbReference type="InterPro" id="IPR000594">
    <property type="entry name" value="ThiF_NAD_FAD-bd"/>
</dbReference>
<evidence type="ECO:0000313" key="3">
    <source>
        <dbReference type="Proteomes" id="UP000290287"/>
    </source>
</evidence>
<name>A0A4Q0YKT1_9GAMM</name>
<reference evidence="2 3" key="1">
    <citation type="submission" date="2017-10" db="EMBL/GenBank/DDBJ databases">
        <title>Nyctiphanis sp. nov., isolated from the stomach of the euphausiid Nyctiphanes simplex (Hansen, 1911) in the Gulf of California.</title>
        <authorList>
            <person name="Gomez-Gil B."/>
            <person name="Aguilar-Mendez M."/>
            <person name="Lopez-Cortes A."/>
            <person name="Gomez-Gutierrez J."/>
            <person name="Roque A."/>
            <person name="Lang E."/>
            <person name="Gonzalez-Castillo A."/>
        </authorList>
    </citation>
    <scope>NUCLEOTIDE SEQUENCE [LARGE SCALE GENOMIC DNA]</scope>
    <source>
        <strain evidence="2 3">CAIM 600</strain>
    </source>
</reference>
<dbReference type="GO" id="GO:0004792">
    <property type="term" value="F:thiosulfate-cyanide sulfurtransferase activity"/>
    <property type="evidence" value="ECO:0007669"/>
    <property type="project" value="TreeGrafter"/>
</dbReference>
<keyword evidence="3" id="KW-1185">Reference proteome</keyword>
<evidence type="ECO:0000259" key="1">
    <source>
        <dbReference type="Pfam" id="PF00899"/>
    </source>
</evidence>
<proteinExistence type="predicted"/>
<dbReference type="PANTHER" id="PTHR10953:SF102">
    <property type="entry name" value="ADENYLYLTRANSFERASE AND SULFURTRANSFERASE MOCS3"/>
    <property type="match status" value="1"/>
</dbReference>
<dbReference type="GO" id="GO:0005737">
    <property type="term" value="C:cytoplasm"/>
    <property type="evidence" value="ECO:0007669"/>
    <property type="project" value="TreeGrafter"/>
</dbReference>
<dbReference type="GO" id="GO:0016779">
    <property type="term" value="F:nucleotidyltransferase activity"/>
    <property type="evidence" value="ECO:0007669"/>
    <property type="project" value="TreeGrafter"/>
</dbReference>
<comment type="caution">
    <text evidence="2">The sequence shown here is derived from an EMBL/GenBank/DDBJ whole genome shotgun (WGS) entry which is preliminary data.</text>
</comment>
<dbReference type="Pfam" id="PF00899">
    <property type="entry name" value="ThiF"/>
    <property type="match status" value="1"/>
</dbReference>
<dbReference type="Gene3D" id="3.40.50.720">
    <property type="entry name" value="NAD(P)-binding Rossmann-like Domain"/>
    <property type="match status" value="1"/>
</dbReference>
<dbReference type="SUPFAM" id="SSF69572">
    <property type="entry name" value="Activating enzymes of the ubiquitin-like proteins"/>
    <property type="match status" value="1"/>
</dbReference>
<evidence type="ECO:0000313" key="2">
    <source>
        <dbReference type="EMBL" id="RXJ71362.1"/>
    </source>
</evidence>
<dbReference type="Proteomes" id="UP000290287">
    <property type="component" value="Unassembled WGS sequence"/>
</dbReference>
<sequence length="158" mass="17731">MFNLGCLYSHHNGVTSITLDDLTVSFDDACRELLSLVGTRLPINSNILSQEQTSELRELNFLVPHKPARFTQTRYQKLSDYIDSKFNKNSLDNIQKAKILLVGCGGVGAEVALHLAAAGVSELVLVDYDTVDLHNLNRQYLYREHMLVSQKCNNSLFS</sequence>
<gene>
    <name evidence="2" type="ORF">CS022_21105</name>
</gene>
<dbReference type="PANTHER" id="PTHR10953">
    <property type="entry name" value="UBIQUITIN-ACTIVATING ENZYME E1"/>
    <property type="match status" value="1"/>
</dbReference>
<dbReference type="GO" id="GO:0008641">
    <property type="term" value="F:ubiquitin-like modifier activating enzyme activity"/>
    <property type="evidence" value="ECO:0007669"/>
    <property type="project" value="InterPro"/>
</dbReference>
<dbReference type="OrthoDB" id="9804286at2"/>
<accession>A0A4Q0YKT1</accession>
<feature type="domain" description="THIF-type NAD/FAD binding fold" evidence="1">
    <location>
        <begin position="85"/>
        <end position="152"/>
    </location>
</feature>